<gene>
    <name evidence="8" type="ORF">ANCCAN_10575</name>
</gene>
<comment type="caution">
    <text evidence="8">The sequence shown here is derived from an EMBL/GenBank/DDBJ whole genome shotgun (WGS) entry which is preliminary data.</text>
</comment>
<dbReference type="InterPro" id="IPR013087">
    <property type="entry name" value="Znf_C2H2_type"/>
</dbReference>
<keyword evidence="4" id="KW-0862">Zinc</keyword>
<name>A0A368GJL3_ANCCA</name>
<keyword evidence="1" id="KW-0479">Metal-binding</keyword>
<evidence type="ECO:0000256" key="5">
    <source>
        <dbReference type="PROSITE-ProRule" id="PRU00042"/>
    </source>
</evidence>
<dbReference type="AlphaFoldDB" id="A0A368GJL3"/>
<dbReference type="SMART" id="SM00355">
    <property type="entry name" value="ZnF_C2H2"/>
    <property type="match status" value="9"/>
</dbReference>
<dbReference type="OrthoDB" id="3437960at2759"/>
<dbReference type="GO" id="GO:0008270">
    <property type="term" value="F:zinc ion binding"/>
    <property type="evidence" value="ECO:0007669"/>
    <property type="project" value="UniProtKB-KW"/>
</dbReference>
<organism evidence="8 9">
    <name type="scientific">Ancylostoma caninum</name>
    <name type="common">Dog hookworm</name>
    <dbReference type="NCBI Taxonomy" id="29170"/>
    <lineage>
        <taxon>Eukaryota</taxon>
        <taxon>Metazoa</taxon>
        <taxon>Ecdysozoa</taxon>
        <taxon>Nematoda</taxon>
        <taxon>Chromadorea</taxon>
        <taxon>Rhabditida</taxon>
        <taxon>Rhabditina</taxon>
        <taxon>Rhabditomorpha</taxon>
        <taxon>Strongyloidea</taxon>
        <taxon>Ancylostomatidae</taxon>
        <taxon>Ancylostomatinae</taxon>
        <taxon>Ancylostoma</taxon>
    </lineage>
</organism>
<dbReference type="PANTHER" id="PTHR24379:SF121">
    <property type="entry name" value="C2H2-TYPE DOMAIN-CONTAINING PROTEIN"/>
    <property type="match status" value="1"/>
</dbReference>
<dbReference type="Gene3D" id="3.30.160.60">
    <property type="entry name" value="Classic Zinc Finger"/>
    <property type="match status" value="2"/>
</dbReference>
<evidence type="ECO:0000313" key="8">
    <source>
        <dbReference type="EMBL" id="RCN43449.1"/>
    </source>
</evidence>
<feature type="region of interest" description="Disordered" evidence="6">
    <location>
        <begin position="80"/>
        <end position="106"/>
    </location>
</feature>
<keyword evidence="3 5" id="KW-0863">Zinc-finger</keyword>
<keyword evidence="9" id="KW-1185">Reference proteome</keyword>
<feature type="domain" description="C2H2-type" evidence="7">
    <location>
        <begin position="402"/>
        <end position="431"/>
    </location>
</feature>
<evidence type="ECO:0000256" key="4">
    <source>
        <dbReference type="ARBA" id="ARBA00022833"/>
    </source>
</evidence>
<evidence type="ECO:0000256" key="1">
    <source>
        <dbReference type="ARBA" id="ARBA00022723"/>
    </source>
</evidence>
<dbReference type="SUPFAM" id="SSF57667">
    <property type="entry name" value="beta-beta-alpha zinc fingers"/>
    <property type="match status" value="1"/>
</dbReference>
<evidence type="ECO:0000259" key="7">
    <source>
        <dbReference type="PROSITE" id="PS50157"/>
    </source>
</evidence>
<evidence type="ECO:0000256" key="6">
    <source>
        <dbReference type="SAM" id="MobiDB-lite"/>
    </source>
</evidence>
<keyword evidence="2" id="KW-0677">Repeat</keyword>
<dbReference type="STRING" id="29170.A0A368GJL3"/>
<protein>
    <recommendedName>
        <fullName evidence="7">C2H2-type domain-containing protein</fullName>
    </recommendedName>
</protein>
<dbReference type="PANTHER" id="PTHR24379">
    <property type="entry name" value="KRAB AND ZINC FINGER DOMAIN-CONTAINING"/>
    <property type="match status" value="1"/>
</dbReference>
<accession>A0A368GJL3</accession>
<dbReference type="PROSITE" id="PS00028">
    <property type="entry name" value="ZINC_FINGER_C2H2_1"/>
    <property type="match status" value="4"/>
</dbReference>
<sequence>PQVLMCSLPATQLRPSIVASPCFLLHEMWPSKSTRLKLPTTGCRSTSDEMRFKRLEISITSAEEALLLERQHRNEAIKLNPSSTSAEDGQHHELSQKGSRQRTEVLERDARRRIQELAGKYICPCCDYCASFPSKVKRHMANKHSDSHLCSKCNMRFDTFSMLRKHVSSEHPKVHHCEYCSFSHKIKAAVRRHTTANHENGVMCTVAGCNMRVSRWRLRAHIEKEHPCHQPLIASRVLRSEGCRTRTQTALLKCSHCNFDTNDLDDYNSHVMSAHEIGIECPMPDCSVRFLLGDMDSHFATLHGGSTFEDSFIDKNAASYTTTTTSECVSTSNCSGAPCSDLVDFIPPKIMGASRGNSGGKFTARLHCSLCGKDYRDFYLLRKHIKSVHERSYAKYFRPLKYSCNWPGCKKAFTTCGLLRDHVNTHRGQLFTIHSRLLSPVADPGEGGSGEAMEGLKPYRCANCESSFYARARFAVHLSKYHRISIRDYSRVSHLLKRPTLANDNEK</sequence>
<feature type="compositionally biased region" description="Basic and acidic residues" evidence="6">
    <location>
        <begin position="88"/>
        <end position="106"/>
    </location>
</feature>
<dbReference type="EMBL" id="JOJR01000157">
    <property type="protein sequence ID" value="RCN43449.1"/>
    <property type="molecule type" value="Genomic_DNA"/>
</dbReference>
<evidence type="ECO:0000256" key="2">
    <source>
        <dbReference type="ARBA" id="ARBA00022737"/>
    </source>
</evidence>
<proteinExistence type="predicted"/>
<reference evidence="8 9" key="1">
    <citation type="submission" date="2014-10" db="EMBL/GenBank/DDBJ databases">
        <title>Draft genome of the hookworm Ancylostoma caninum.</title>
        <authorList>
            <person name="Mitreva M."/>
        </authorList>
    </citation>
    <scope>NUCLEOTIDE SEQUENCE [LARGE SCALE GENOMIC DNA]</scope>
    <source>
        <strain evidence="8 9">Baltimore</strain>
    </source>
</reference>
<evidence type="ECO:0000256" key="3">
    <source>
        <dbReference type="ARBA" id="ARBA00022771"/>
    </source>
</evidence>
<evidence type="ECO:0000313" key="9">
    <source>
        <dbReference type="Proteomes" id="UP000252519"/>
    </source>
</evidence>
<dbReference type="PROSITE" id="PS50157">
    <property type="entry name" value="ZINC_FINGER_C2H2_2"/>
    <property type="match status" value="2"/>
</dbReference>
<dbReference type="Pfam" id="PF00096">
    <property type="entry name" value="zf-C2H2"/>
    <property type="match status" value="2"/>
</dbReference>
<dbReference type="InterPro" id="IPR036236">
    <property type="entry name" value="Znf_C2H2_sf"/>
</dbReference>
<feature type="domain" description="C2H2-type" evidence="7">
    <location>
        <begin position="366"/>
        <end position="394"/>
    </location>
</feature>
<feature type="non-terminal residue" evidence="8">
    <location>
        <position position="1"/>
    </location>
</feature>
<dbReference type="Proteomes" id="UP000252519">
    <property type="component" value="Unassembled WGS sequence"/>
</dbReference>